<evidence type="ECO:0008006" key="4">
    <source>
        <dbReference type="Google" id="ProtNLM"/>
    </source>
</evidence>
<sequence length="319" mass="33524">MDQVHNSHEGFNNNNNTTNNNSPFNNHYPNYRPGYGNGGYAGIMSPSRRGNNPMGPGTKAAMIATSSPAGIGGFQQRFPGQQCPQQQHQHPSGATPTLNQLLTSPSPMMRGYGSGYPDYNVNSSQQQQLALAKDIQYGSATHGWGAQQRSHPAMSPGNNGQGGGRPQAAAMDPMGMKRSQLYGMSSHPYAQQQGAPYSGQPYGAPSPHRYPMGMPSRGQMGMGGMQYPQQQYSPAAAERVVTVSQASLATFSPPYSSSLPAVTAIHAAITATTGGASGGVWGCQSAGYDSWEPNHGGDESEPTGEAAQPAGTPQHNPKQ</sequence>
<dbReference type="AlphaFoldDB" id="A0A6A5ESE2"/>
<feature type="region of interest" description="Disordered" evidence="1">
    <location>
        <begin position="1"/>
        <end position="30"/>
    </location>
</feature>
<protein>
    <recommendedName>
        <fullName evidence="4">AT-rich interactive domain-containing protein 1B</fullName>
    </recommendedName>
</protein>
<feature type="region of interest" description="Disordered" evidence="1">
    <location>
        <begin position="143"/>
        <end position="169"/>
    </location>
</feature>
<evidence type="ECO:0000313" key="3">
    <source>
        <dbReference type="Proteomes" id="UP000465112"/>
    </source>
</evidence>
<evidence type="ECO:0000313" key="2">
    <source>
        <dbReference type="EMBL" id="KAF1377042.1"/>
    </source>
</evidence>
<name>A0A6A5ESE2_PERFL</name>
<keyword evidence="3" id="KW-1185">Reference proteome</keyword>
<accession>A0A6A5ESE2</accession>
<organism evidence="2 3">
    <name type="scientific">Perca fluviatilis</name>
    <name type="common">European perch</name>
    <dbReference type="NCBI Taxonomy" id="8168"/>
    <lineage>
        <taxon>Eukaryota</taxon>
        <taxon>Metazoa</taxon>
        <taxon>Chordata</taxon>
        <taxon>Craniata</taxon>
        <taxon>Vertebrata</taxon>
        <taxon>Euteleostomi</taxon>
        <taxon>Actinopterygii</taxon>
        <taxon>Neopterygii</taxon>
        <taxon>Teleostei</taxon>
        <taxon>Neoteleostei</taxon>
        <taxon>Acanthomorphata</taxon>
        <taxon>Eupercaria</taxon>
        <taxon>Perciformes</taxon>
        <taxon>Percoidei</taxon>
        <taxon>Percidae</taxon>
        <taxon>Percinae</taxon>
        <taxon>Perca</taxon>
    </lineage>
</organism>
<feature type="region of interest" description="Disordered" evidence="1">
    <location>
        <begin position="286"/>
        <end position="319"/>
    </location>
</feature>
<feature type="compositionally biased region" description="Low complexity" evidence="1">
    <location>
        <begin position="9"/>
        <end position="30"/>
    </location>
</feature>
<dbReference type="Proteomes" id="UP000465112">
    <property type="component" value="Unassembled WGS sequence"/>
</dbReference>
<evidence type="ECO:0000256" key="1">
    <source>
        <dbReference type="SAM" id="MobiDB-lite"/>
    </source>
</evidence>
<comment type="caution">
    <text evidence="2">The sequence shown here is derived from an EMBL/GenBank/DDBJ whole genome shotgun (WGS) entry which is preliminary data.</text>
</comment>
<dbReference type="EMBL" id="VHII01000018">
    <property type="protein sequence ID" value="KAF1377042.1"/>
    <property type="molecule type" value="Genomic_DNA"/>
</dbReference>
<gene>
    <name evidence="2" type="ORF">PFLUV_G00217770</name>
</gene>
<feature type="region of interest" description="Disordered" evidence="1">
    <location>
        <begin position="42"/>
        <end position="61"/>
    </location>
</feature>
<reference evidence="2 3" key="1">
    <citation type="submission" date="2019-06" db="EMBL/GenBank/DDBJ databases">
        <title>A chromosome-scale genome assembly of the European perch, Perca fluviatilis.</title>
        <authorList>
            <person name="Roques C."/>
            <person name="Zahm M."/>
            <person name="Cabau C."/>
            <person name="Klopp C."/>
            <person name="Bouchez O."/>
            <person name="Donnadieu C."/>
            <person name="Kuhl H."/>
            <person name="Gislard M."/>
            <person name="Guendouz S."/>
            <person name="Journot L."/>
            <person name="Haffray P."/>
            <person name="Bestin A."/>
            <person name="Morvezen R."/>
            <person name="Feron R."/>
            <person name="Wen M."/>
            <person name="Jouanno E."/>
            <person name="Herpin A."/>
            <person name="Schartl M."/>
            <person name="Postlethwait J."/>
            <person name="Schaerlinger B."/>
            <person name="Chardard D."/>
            <person name="Lecocq T."/>
            <person name="Poncet C."/>
            <person name="Jaffrelo L."/>
            <person name="Lampietro C."/>
            <person name="Guiguen Y."/>
        </authorList>
    </citation>
    <scope>NUCLEOTIDE SEQUENCE [LARGE SCALE GENOMIC DNA]</scope>
    <source>
        <tissue evidence="2">Blood</tissue>
    </source>
</reference>
<proteinExistence type="predicted"/>